<evidence type="ECO:0000256" key="2">
    <source>
        <dbReference type="SAM" id="MobiDB-lite"/>
    </source>
</evidence>
<sequence length="463" mass="55390">MLQGKYNTDDISDDDYVREREISLNSRTTHVRYESTNIVKGIDNDIKKKIEEGKIYMTNISPIKNAEIEEAFLKSLYNNSKKANNKNNEKKNKCLNKDKLKNKKINEQNGTRKSQTIKNDFDKREELKSEENDVQKSLIHLDNLLNNYEHDKKFSKSMSMLCGNVLNLCSRFNDINSMVKIIESMKEKKIEMLENSYLAICNYYISNNYIYEYLLTINKMIEKNITIRERFYKHILVRIIDLPLDESTYEKRLNSNNSLSSNTNETGGKNKIKNIRKINNNNEKDSNNMDKISVKSKRCHLVNNIDYDNFKEYIIKLNKYNINLEEEDKKYILNNYLIIDIFNHMNSNKIKIKLIYVLKLIHYVYENIQHVIKKIDNHFIFNDIKKDSSKNDREQNTDKISVLKNILMEQIQTILELYKNNYESMNINIKKIQENLDEEEKRNLYYCVNKIIKYHHIFHKKYF</sequence>
<evidence type="ECO:0000313" key="3">
    <source>
        <dbReference type="EMBL" id="SBS89344.1"/>
    </source>
</evidence>
<evidence type="ECO:0000256" key="1">
    <source>
        <dbReference type="SAM" id="Coils"/>
    </source>
</evidence>
<name>A0A1A8W8K0_PLAOA</name>
<reference evidence="4" key="1">
    <citation type="submission" date="2016-05" db="EMBL/GenBank/DDBJ databases">
        <authorList>
            <person name="Naeem Raeece"/>
        </authorList>
    </citation>
    <scope>NUCLEOTIDE SEQUENCE [LARGE SCALE GENOMIC DNA]</scope>
</reference>
<feature type="region of interest" description="Disordered" evidence="2">
    <location>
        <begin position="254"/>
        <end position="289"/>
    </location>
</feature>
<dbReference type="Proteomes" id="UP000078560">
    <property type="component" value="Unassembled WGS sequence"/>
</dbReference>
<feature type="region of interest" description="Disordered" evidence="2">
    <location>
        <begin position="81"/>
        <end position="116"/>
    </location>
</feature>
<gene>
    <name evidence="3" type="ORF">POVCU2_0053910</name>
</gene>
<protein>
    <submittedName>
        <fullName evidence="3">Uncharacterized protein</fullName>
    </submittedName>
</protein>
<accession>A0A1A8W8K0</accession>
<dbReference type="EMBL" id="FLQU01000718">
    <property type="protein sequence ID" value="SBS89344.1"/>
    <property type="molecule type" value="Genomic_DNA"/>
</dbReference>
<proteinExistence type="predicted"/>
<feature type="coiled-coil region" evidence="1">
    <location>
        <begin position="408"/>
        <end position="442"/>
    </location>
</feature>
<feature type="compositionally biased region" description="Basic and acidic residues" evidence="2">
    <location>
        <begin position="87"/>
        <end position="99"/>
    </location>
</feature>
<keyword evidence="1" id="KW-0175">Coiled coil</keyword>
<dbReference type="AlphaFoldDB" id="A0A1A8W8K0"/>
<evidence type="ECO:0000313" key="4">
    <source>
        <dbReference type="Proteomes" id="UP000078560"/>
    </source>
</evidence>
<organism evidence="3 4">
    <name type="scientific">Plasmodium ovale curtisi</name>
    <dbReference type="NCBI Taxonomy" id="864141"/>
    <lineage>
        <taxon>Eukaryota</taxon>
        <taxon>Sar</taxon>
        <taxon>Alveolata</taxon>
        <taxon>Apicomplexa</taxon>
        <taxon>Aconoidasida</taxon>
        <taxon>Haemosporida</taxon>
        <taxon>Plasmodiidae</taxon>
        <taxon>Plasmodium</taxon>
        <taxon>Plasmodium (Plasmodium)</taxon>
    </lineage>
</organism>
<feature type="compositionally biased region" description="Polar residues" evidence="2">
    <location>
        <begin position="107"/>
        <end position="116"/>
    </location>
</feature>